<feature type="repeat" description="TPR" evidence="3">
    <location>
        <begin position="328"/>
        <end position="361"/>
    </location>
</feature>
<dbReference type="Proteomes" id="UP000176938">
    <property type="component" value="Unassembled WGS sequence"/>
</dbReference>
<organism evidence="4 5">
    <name type="scientific">candidate division WOR-1 bacterium RIFCSPLOWO2_02_FULL_46_20</name>
    <dbReference type="NCBI Taxonomy" id="1802567"/>
    <lineage>
        <taxon>Bacteria</taxon>
        <taxon>Bacillati</taxon>
        <taxon>Saganbacteria</taxon>
    </lineage>
</organism>
<feature type="repeat" description="TPR" evidence="3">
    <location>
        <begin position="414"/>
        <end position="447"/>
    </location>
</feature>
<dbReference type="PROSITE" id="PS50005">
    <property type="entry name" value="TPR"/>
    <property type="match status" value="7"/>
</dbReference>
<keyword evidence="2 3" id="KW-0802">TPR repeat</keyword>
<dbReference type="EMBL" id="METP01000059">
    <property type="protein sequence ID" value="OGC03196.1"/>
    <property type="molecule type" value="Genomic_DNA"/>
</dbReference>
<dbReference type="SUPFAM" id="SSF48452">
    <property type="entry name" value="TPR-like"/>
    <property type="match status" value="3"/>
</dbReference>
<dbReference type="PANTHER" id="PTHR45586">
    <property type="entry name" value="TPR REPEAT-CONTAINING PROTEIN PA4667"/>
    <property type="match status" value="1"/>
</dbReference>
<dbReference type="SMART" id="SM00028">
    <property type="entry name" value="TPR"/>
    <property type="match status" value="14"/>
</dbReference>
<feature type="repeat" description="TPR" evidence="3">
    <location>
        <begin position="679"/>
        <end position="712"/>
    </location>
</feature>
<accession>A0A1F4R516</accession>
<evidence type="ECO:0000313" key="4">
    <source>
        <dbReference type="EMBL" id="OGC03196.1"/>
    </source>
</evidence>
<dbReference type="InterPro" id="IPR019734">
    <property type="entry name" value="TPR_rpt"/>
</dbReference>
<name>A0A1F4R516_UNCSA</name>
<protein>
    <submittedName>
        <fullName evidence="4">Uncharacterized protein</fullName>
    </submittedName>
</protein>
<evidence type="ECO:0000256" key="3">
    <source>
        <dbReference type="PROSITE-ProRule" id="PRU00339"/>
    </source>
</evidence>
<gene>
    <name evidence="4" type="ORF">A3H38_00290</name>
</gene>
<evidence type="ECO:0000313" key="5">
    <source>
        <dbReference type="Proteomes" id="UP000176938"/>
    </source>
</evidence>
<dbReference type="Pfam" id="PF13174">
    <property type="entry name" value="TPR_6"/>
    <property type="match status" value="2"/>
</dbReference>
<feature type="repeat" description="TPR" evidence="3">
    <location>
        <begin position="514"/>
        <end position="547"/>
    </location>
</feature>
<sequence>MRNLENIKEAIRKDPNNPQALKAVGRYYLEEGYYKLAKNHYSQAVQLCPRLLSEVMLDYEREIGKAPEKIGPRLSLAAFEVVQGNLDATILELEEALEVSPKNVEACNVLGRIFVKQGRIDETIALLERSLRQGVKDTTLTEILAGAYLEKGRIQEAIKFYEEILNYRPEDKHILRTLGELYTRTEDYNKAAQCFQSMFSNDPEVGREVVQRLEGLLRKLEGNILIREILADVYMRSLNPEAAIKKLLEIVRLDATRLADVIAKIKSVLKSYPNHPQATSALAESLRRQGNFSEAIECYHNLANSQPEFIEEAVRGYEEVLEFCPEQILARTYLAEAFLYKKQIKEALNQFEKMIEVDPSSAESVIRKCREIIKIHPQLLLARLVLGRACLAKGEVQRATIEAEGIIAIDKKFVAAYLLLGEAYFQLKLCRKAVKVLQDLLEMAPYDLRVIERYKEAKGKELDLEIEKMKGKLVEDPWKVALHLDLAKMYIEKGERDAAIRELQIALKDQARAPFAANLLGCVYRREGRFDLAAAQFNRALEFASSEIADFARTVRFNLGTAYEAQGIVHKALKTYEDILQEDIDFGNLKRRIKYLKAASLNSMRHKALLAVIPQPEKREIIAIWGRGAKTTRSGRKEDVSVSFGQKYNSSGFEYFMKGMHKAALEEFVSAAQLDSKFTVALNNLAVALANEGKFSEAKAKLQEAVHMEPNSVILRNNLGVICSLLGQIDLAQLELETAYGLDPQLSAVCLNLGDIYYLKHEIEKAMDLYKKVGSFDVLTEIAEQRLIHRVLT</sequence>
<dbReference type="Gene3D" id="1.25.40.10">
    <property type="entry name" value="Tetratricopeptide repeat domain"/>
    <property type="match status" value="7"/>
</dbReference>
<proteinExistence type="predicted"/>
<evidence type="ECO:0000256" key="1">
    <source>
        <dbReference type="ARBA" id="ARBA00022737"/>
    </source>
</evidence>
<evidence type="ECO:0000256" key="2">
    <source>
        <dbReference type="ARBA" id="ARBA00022803"/>
    </source>
</evidence>
<dbReference type="InterPro" id="IPR051012">
    <property type="entry name" value="CellSynth/LPSAsmb/PSIAsmb"/>
</dbReference>
<reference evidence="4 5" key="1">
    <citation type="journal article" date="2016" name="Nat. Commun.">
        <title>Thousands of microbial genomes shed light on interconnected biogeochemical processes in an aquifer system.</title>
        <authorList>
            <person name="Anantharaman K."/>
            <person name="Brown C.T."/>
            <person name="Hug L.A."/>
            <person name="Sharon I."/>
            <person name="Castelle C.J."/>
            <person name="Probst A.J."/>
            <person name="Thomas B.C."/>
            <person name="Singh A."/>
            <person name="Wilkins M.J."/>
            <person name="Karaoz U."/>
            <person name="Brodie E.L."/>
            <person name="Williams K.H."/>
            <person name="Hubbard S.S."/>
            <person name="Banfield J.F."/>
        </authorList>
    </citation>
    <scope>NUCLEOTIDE SEQUENCE [LARGE SCALE GENOMIC DNA]</scope>
</reference>
<dbReference type="Pfam" id="PF14559">
    <property type="entry name" value="TPR_19"/>
    <property type="match status" value="2"/>
</dbReference>
<feature type="repeat" description="TPR" evidence="3">
    <location>
        <begin position="138"/>
        <end position="171"/>
    </location>
</feature>
<feature type="repeat" description="TPR" evidence="3">
    <location>
        <begin position="172"/>
        <end position="205"/>
    </location>
</feature>
<dbReference type="PANTHER" id="PTHR45586:SF1">
    <property type="entry name" value="LIPOPOLYSACCHARIDE ASSEMBLY PROTEIN B"/>
    <property type="match status" value="1"/>
</dbReference>
<keyword evidence="1" id="KW-0677">Repeat</keyword>
<dbReference type="Pfam" id="PF13432">
    <property type="entry name" value="TPR_16"/>
    <property type="match status" value="3"/>
</dbReference>
<dbReference type="InterPro" id="IPR011990">
    <property type="entry name" value="TPR-like_helical_dom_sf"/>
</dbReference>
<dbReference type="AlphaFoldDB" id="A0A1F4R516"/>
<comment type="caution">
    <text evidence="4">The sequence shown here is derived from an EMBL/GenBank/DDBJ whole genome shotgun (WGS) entry which is preliminary data.</text>
</comment>
<feature type="repeat" description="TPR" evidence="3">
    <location>
        <begin position="18"/>
        <end position="51"/>
    </location>
</feature>